<dbReference type="OMA" id="LMYLEGE"/>
<accession>A0A5J4YSI7</accession>
<dbReference type="Pfam" id="PF05697">
    <property type="entry name" value="Trigger_N"/>
    <property type="match status" value="1"/>
</dbReference>
<feature type="domain" description="Trigger factor ribosome-binding bacterial" evidence="1">
    <location>
        <begin position="79"/>
        <end position="183"/>
    </location>
</feature>
<dbReference type="OrthoDB" id="4698at2759"/>
<gene>
    <name evidence="2" type="ORF">FVE85_2702</name>
</gene>
<dbReference type="PANTHER" id="PTHR30560:SF3">
    <property type="entry name" value="TRIGGER FACTOR-LIKE PROTEIN TIG, CHLOROPLASTIC"/>
    <property type="match status" value="1"/>
</dbReference>
<dbReference type="InterPro" id="IPR008881">
    <property type="entry name" value="Trigger_fac_ribosome-bd_bac"/>
</dbReference>
<dbReference type="InterPro" id="IPR036611">
    <property type="entry name" value="Trigger_fac_ribosome-bd_sf"/>
</dbReference>
<reference evidence="3" key="1">
    <citation type="journal article" date="2019" name="Nat. Commun.">
        <title>Expansion of phycobilisome linker gene families in mesophilic red algae.</title>
        <authorList>
            <person name="Lee J."/>
            <person name="Kim D."/>
            <person name="Bhattacharya D."/>
            <person name="Yoon H.S."/>
        </authorList>
    </citation>
    <scope>NUCLEOTIDE SEQUENCE [LARGE SCALE GENOMIC DNA]</scope>
    <source>
        <strain evidence="3">CCMP 1328</strain>
    </source>
</reference>
<dbReference type="InterPro" id="IPR005215">
    <property type="entry name" value="Trig_fac"/>
</dbReference>
<dbReference type="GO" id="GO:0043022">
    <property type="term" value="F:ribosome binding"/>
    <property type="evidence" value="ECO:0007669"/>
    <property type="project" value="TreeGrafter"/>
</dbReference>
<dbReference type="SUPFAM" id="SSF102735">
    <property type="entry name" value="Trigger factor ribosome-binding domain"/>
    <property type="match status" value="1"/>
</dbReference>
<name>A0A5J4YSI7_PORPP</name>
<evidence type="ECO:0000313" key="2">
    <source>
        <dbReference type="EMBL" id="KAA8494461.1"/>
    </source>
</evidence>
<dbReference type="GO" id="GO:0043335">
    <property type="term" value="P:protein unfolding"/>
    <property type="evidence" value="ECO:0007669"/>
    <property type="project" value="TreeGrafter"/>
</dbReference>
<sequence>MDACFVAGTPVGRTLRATARDAFCMGSRRCLIVAAKRTRGTCSMHRAARTVTRLDMSSGSAELTELEEVFNAGGKRIAKYSIKVTVPGETNLEIYKSTLRSAKQSADFKGFRKGTIPPFMMKEIEVFAMQECLNAALDRAVEENQLMYLEGEAAMPELKPPFDELRKTFKVGEPFSFEAHISLQTRDAEDSETDDVTDIQAE</sequence>
<dbReference type="GO" id="GO:0003755">
    <property type="term" value="F:peptidyl-prolyl cis-trans isomerase activity"/>
    <property type="evidence" value="ECO:0007669"/>
    <property type="project" value="TreeGrafter"/>
</dbReference>
<dbReference type="GO" id="GO:0015031">
    <property type="term" value="P:protein transport"/>
    <property type="evidence" value="ECO:0007669"/>
    <property type="project" value="InterPro"/>
</dbReference>
<protein>
    <submittedName>
        <fullName evidence="2">Trigger factor</fullName>
    </submittedName>
</protein>
<dbReference type="Proteomes" id="UP000324585">
    <property type="component" value="Unassembled WGS sequence"/>
</dbReference>
<proteinExistence type="predicted"/>
<dbReference type="GO" id="GO:0044183">
    <property type="term" value="F:protein folding chaperone"/>
    <property type="evidence" value="ECO:0007669"/>
    <property type="project" value="TreeGrafter"/>
</dbReference>
<organism evidence="2 3">
    <name type="scientific">Porphyridium purpureum</name>
    <name type="common">Red alga</name>
    <name type="synonym">Porphyridium cruentum</name>
    <dbReference type="NCBI Taxonomy" id="35688"/>
    <lineage>
        <taxon>Eukaryota</taxon>
        <taxon>Rhodophyta</taxon>
        <taxon>Bangiophyceae</taxon>
        <taxon>Porphyridiales</taxon>
        <taxon>Porphyridiaceae</taxon>
        <taxon>Porphyridium</taxon>
    </lineage>
</organism>
<evidence type="ECO:0000259" key="1">
    <source>
        <dbReference type="Pfam" id="PF05697"/>
    </source>
</evidence>
<dbReference type="PANTHER" id="PTHR30560">
    <property type="entry name" value="TRIGGER FACTOR CHAPERONE AND PEPTIDYL-PROLYL CIS/TRANS ISOMERASE"/>
    <property type="match status" value="1"/>
</dbReference>
<dbReference type="GO" id="GO:0051083">
    <property type="term" value="P:'de novo' cotranslational protein folding"/>
    <property type="evidence" value="ECO:0007669"/>
    <property type="project" value="TreeGrafter"/>
</dbReference>
<evidence type="ECO:0000313" key="3">
    <source>
        <dbReference type="Proteomes" id="UP000324585"/>
    </source>
</evidence>
<keyword evidence="3" id="KW-1185">Reference proteome</keyword>
<dbReference type="Gene3D" id="3.30.70.1050">
    <property type="entry name" value="Trigger factor ribosome-binding domain"/>
    <property type="match status" value="1"/>
</dbReference>
<dbReference type="EMBL" id="VRMN01000004">
    <property type="protein sequence ID" value="KAA8494461.1"/>
    <property type="molecule type" value="Genomic_DNA"/>
</dbReference>
<comment type="caution">
    <text evidence="2">The sequence shown here is derived from an EMBL/GenBank/DDBJ whole genome shotgun (WGS) entry which is preliminary data.</text>
</comment>
<dbReference type="AlphaFoldDB" id="A0A5J4YSI7"/>